<proteinExistence type="predicted"/>
<sequence>MKLYDCVDPIGTWLYAERYLGVGTRAYSSFSEDLEIAEAFHPQRGAASFTVPTFRLPDSAGSYLQNTLPSALHALYRQEGGFLLPVHPETLAFEGLHERGKLATFAEGPPIEVVPLANARTVFVRAIGGEAVTPHFLKLHYPERLSRFTRRLRRPIIALQLWVAEELFRVGVPFLGEVGGGVFGHDPKEAWGYLIRECRAVGEDAPEFTVPLFALYGGDYRAPEEPSLLEQLVAVSGQSGEAYLAERVIEPMVALWAKALLTTGCAAELHGQNTLFAFSKDGARSKIVYRDCAIYIDPAIREGLALRDLPGLNVISRDIRMPSEQVLSLVYDSFMGHHALTFLARLAEERLGVRRAALHEAAREAFAKATGGRRLLPETIYYYDDKIHANGKWRLVDTGEAPVWR</sequence>
<dbReference type="GO" id="GO:0003824">
    <property type="term" value="F:catalytic activity"/>
    <property type="evidence" value="ECO:0007669"/>
    <property type="project" value="UniProtKB-ARBA"/>
</dbReference>
<dbReference type="eggNOG" id="COG4264">
    <property type="taxonomic scope" value="Bacteria"/>
</dbReference>
<dbReference type="OrthoDB" id="495728at2"/>
<evidence type="ECO:0000313" key="2">
    <source>
        <dbReference type="EMBL" id="EYF04936.1"/>
    </source>
</evidence>
<feature type="domain" description="Aerobactin siderophore biosynthesis IucA/IucC-like C-terminal" evidence="1">
    <location>
        <begin position="245"/>
        <end position="366"/>
    </location>
</feature>
<evidence type="ECO:0000259" key="1">
    <source>
        <dbReference type="Pfam" id="PF06276"/>
    </source>
</evidence>
<keyword evidence="3" id="KW-1185">Reference proteome</keyword>
<dbReference type="AlphaFoldDB" id="A0A017T8J5"/>
<dbReference type="EMBL" id="ASRX01000028">
    <property type="protein sequence ID" value="EYF04936.1"/>
    <property type="molecule type" value="Genomic_DNA"/>
</dbReference>
<reference evidence="2 3" key="1">
    <citation type="submission" date="2013-05" db="EMBL/GenBank/DDBJ databases">
        <title>Genome assembly of Chondromyces apiculatus DSM 436.</title>
        <authorList>
            <person name="Sharma G."/>
            <person name="Khatri I."/>
            <person name="Kaur C."/>
            <person name="Mayilraj S."/>
            <person name="Subramanian S."/>
        </authorList>
    </citation>
    <scope>NUCLEOTIDE SEQUENCE [LARGE SCALE GENOMIC DNA]</scope>
    <source>
        <strain evidence="2 3">DSM 436</strain>
    </source>
</reference>
<name>A0A017T8J5_9BACT</name>
<comment type="caution">
    <text evidence="2">The sequence shown here is derived from an EMBL/GenBank/DDBJ whole genome shotgun (WGS) entry which is preliminary data.</text>
</comment>
<dbReference type="Proteomes" id="UP000019678">
    <property type="component" value="Unassembled WGS sequence"/>
</dbReference>
<gene>
    <name evidence="2" type="ORF">CAP_3747</name>
</gene>
<evidence type="ECO:0000313" key="3">
    <source>
        <dbReference type="Proteomes" id="UP000019678"/>
    </source>
</evidence>
<dbReference type="Pfam" id="PF06276">
    <property type="entry name" value="FhuF"/>
    <property type="match status" value="1"/>
</dbReference>
<dbReference type="InterPro" id="IPR022770">
    <property type="entry name" value="IucA/IucC-like_C"/>
</dbReference>
<protein>
    <recommendedName>
        <fullName evidence="1">Aerobactin siderophore biosynthesis IucA/IucC-like C-terminal domain-containing protein</fullName>
    </recommendedName>
</protein>
<accession>A0A017T8J5</accession>
<dbReference type="Gene3D" id="1.10.510.40">
    <property type="match status" value="1"/>
</dbReference>
<organism evidence="2 3">
    <name type="scientific">Chondromyces apiculatus DSM 436</name>
    <dbReference type="NCBI Taxonomy" id="1192034"/>
    <lineage>
        <taxon>Bacteria</taxon>
        <taxon>Pseudomonadati</taxon>
        <taxon>Myxococcota</taxon>
        <taxon>Polyangia</taxon>
        <taxon>Polyangiales</taxon>
        <taxon>Polyangiaceae</taxon>
        <taxon>Chondromyces</taxon>
    </lineage>
</organism>
<dbReference type="RefSeq" id="WP_052375507.1">
    <property type="nucleotide sequence ID" value="NZ_ASRX01000028.1"/>
</dbReference>